<protein>
    <recommendedName>
        <fullName evidence="1">THUMP-like domain-containing protein</fullName>
    </recommendedName>
</protein>
<dbReference type="Proteomes" id="UP000008366">
    <property type="component" value="Unassembled WGS sequence"/>
</dbReference>
<comment type="caution">
    <text evidence="2">The sequence shown here is derived from an EMBL/GenBank/DDBJ whole genome shotgun (WGS) entry which is preliminary data.</text>
</comment>
<proteinExistence type="predicted"/>
<dbReference type="EMBL" id="BAHD01000039">
    <property type="protein sequence ID" value="GAB96444.1"/>
    <property type="molecule type" value="Genomic_DNA"/>
</dbReference>
<dbReference type="AlphaFoldDB" id="K6XCB5"/>
<dbReference type="eggNOG" id="COG2890">
    <property type="taxonomic scope" value="Bacteria"/>
</dbReference>
<evidence type="ECO:0000259" key="1">
    <source>
        <dbReference type="Pfam" id="PF18096"/>
    </source>
</evidence>
<dbReference type="InterPro" id="IPR029063">
    <property type="entry name" value="SAM-dependent_MTases_sf"/>
</dbReference>
<dbReference type="InterPro" id="IPR041497">
    <property type="entry name" value="Thump-like"/>
</dbReference>
<dbReference type="RefSeq" id="WP_006592976.1">
    <property type="nucleotide sequence ID" value="NZ_BAHD01000039.1"/>
</dbReference>
<dbReference type="SUPFAM" id="SSF53335">
    <property type="entry name" value="S-adenosyl-L-methionine-dependent methyltransferases"/>
    <property type="match status" value="1"/>
</dbReference>
<sequence length="441" mass="46034">MTAPTLADVQALLAPRGQELLAQMPPYEESAALRVAQRLRSAGFEPELVAAAMTQARLRARAREKLGDRAGRLLLTPDGVEQATRPRLAALHAARFVAAGVPGVWDLGCGIGSDAAAFADAGLAVDAVEADAATALMAAHNLELPISQAAMDEGVFRSADGRLTVRRARAEEVRLGDAADARGDFGVWFDPARRLPGRTDASGRTRRTFRLDQLAPSWDFVVASAGSGRAVGAKLSPGFPHAAVPPGAQAQWVSLEGEVLECALWFGPLAGTPGRTALVLRSDAAWEVTGAHGPAPAPGSVPAAAGQWLYDPDRAVVRAGRVDALAAATDGAELASGAGYVVATRAVDVPWARRYRIEEVLPGSPKPVRAALRSRGIDRVTIKKRGGTVDPDVFRAALRLPAKATGEEGVLVLTRTPRGSATLLVRPAPPAAPPAAPTTRR</sequence>
<dbReference type="STRING" id="1184609.KILIM_039_00180"/>
<dbReference type="Gene3D" id="3.40.50.150">
    <property type="entry name" value="Vaccinia Virus protein VP39"/>
    <property type="match status" value="1"/>
</dbReference>
<accession>K6XCB5</accession>
<reference evidence="2 3" key="1">
    <citation type="submission" date="2012-08" db="EMBL/GenBank/DDBJ databases">
        <title>Whole genome shotgun sequence of Kineosphaera limosa NBRC 100340.</title>
        <authorList>
            <person name="Yoshida I."/>
            <person name="Isaki S."/>
            <person name="Hosoyama A."/>
            <person name="Tsuchikane K."/>
            <person name="Katsumata H."/>
            <person name="Ando Y."/>
            <person name="Ohji S."/>
            <person name="Hamada M."/>
            <person name="Tamura T."/>
            <person name="Yamazoe A."/>
            <person name="Yamazaki S."/>
            <person name="Fujita N."/>
        </authorList>
    </citation>
    <scope>NUCLEOTIDE SEQUENCE [LARGE SCALE GENOMIC DNA]</scope>
    <source>
        <strain evidence="2 3">NBRC 100340</strain>
    </source>
</reference>
<feature type="domain" description="THUMP-like" evidence="1">
    <location>
        <begin position="352"/>
        <end position="426"/>
    </location>
</feature>
<evidence type="ECO:0000313" key="2">
    <source>
        <dbReference type="EMBL" id="GAB96444.1"/>
    </source>
</evidence>
<keyword evidence="3" id="KW-1185">Reference proteome</keyword>
<evidence type="ECO:0000313" key="3">
    <source>
        <dbReference type="Proteomes" id="UP000008366"/>
    </source>
</evidence>
<name>K6XCB5_9MICO</name>
<organism evidence="2 3">
    <name type="scientific">Kineosphaera limosa NBRC 100340</name>
    <dbReference type="NCBI Taxonomy" id="1184609"/>
    <lineage>
        <taxon>Bacteria</taxon>
        <taxon>Bacillati</taxon>
        <taxon>Actinomycetota</taxon>
        <taxon>Actinomycetes</taxon>
        <taxon>Micrococcales</taxon>
        <taxon>Dermatophilaceae</taxon>
        <taxon>Kineosphaera</taxon>
    </lineage>
</organism>
<dbReference type="Pfam" id="PF18096">
    <property type="entry name" value="Thump_like"/>
    <property type="match status" value="1"/>
</dbReference>
<gene>
    <name evidence="2" type="ORF">KILIM_039_00180</name>
</gene>